<keyword evidence="3" id="KW-1185">Reference proteome</keyword>
<sequence>MVFNDLRGSLQRIRRTVASTARRRSGRPDGNKAKEPGVADSSLQSASGTRRRSRAGSLHLEVLISPTFGVPRFIDYRSATHPLRPTQTKNGTLVQADQDLIYVDTSTEADVIESLVDNDGAASLGITFADFSTSLFLKLNINHTNAYYKGIYFAARGPAICMEDASRSLLNFLAVQCGGNVNDFPFTGLLYFNDMPAGNIYDDREDFVALGPHRDHATSGCWAGKQIVSVAVQIALASNTWVVAELSSGLLTLDLAVEITPGHIAQVGAHAIAIGCYLVRMKAFPPKLSPCCLLAALENPAALEDLSFAMAVAPELARPLLAWSNDLSNRGPFRNPSHPDYASVRRLVELYTDINPETLERLDRVTESKLRTSIFVGRLLRLPVPMEPVEYESHPVVQSFRRSLNPIINMRGQRLFDYKTTQFPAGHGYKSLVAAFTQPETPDLRHWLKFSTSGDPDLKIFEEEWMQHFVRWVSRKGPLSHVDLHEFYNDDYRRAIANQPGFRVRSVLATVTGSQDLPKDGVTFAFLGRADMFAVFQPATPPLPFQAPFCQPPIDSIKGGNNTYVADIPLNEDICYMLERTRIALSLDSDVVTEADLYLEVNFVLRGKQVW</sequence>
<reference evidence="2 3" key="1">
    <citation type="journal article" date="2015" name="Fungal Genet. Biol.">
        <title>Evolution of novel wood decay mechanisms in Agaricales revealed by the genome sequences of Fistulina hepatica and Cylindrobasidium torrendii.</title>
        <authorList>
            <person name="Floudas D."/>
            <person name="Held B.W."/>
            <person name="Riley R."/>
            <person name="Nagy L.G."/>
            <person name="Koehler G."/>
            <person name="Ransdell A.S."/>
            <person name="Younus H."/>
            <person name="Chow J."/>
            <person name="Chiniquy J."/>
            <person name="Lipzen A."/>
            <person name="Tritt A."/>
            <person name="Sun H."/>
            <person name="Haridas S."/>
            <person name="LaButti K."/>
            <person name="Ohm R.A."/>
            <person name="Kues U."/>
            <person name="Blanchette R.A."/>
            <person name="Grigoriev I.V."/>
            <person name="Minto R.E."/>
            <person name="Hibbett D.S."/>
        </authorList>
    </citation>
    <scope>NUCLEOTIDE SEQUENCE [LARGE SCALE GENOMIC DNA]</scope>
    <source>
        <strain evidence="2 3">FP15055 ss-10</strain>
    </source>
</reference>
<feature type="region of interest" description="Disordered" evidence="1">
    <location>
        <begin position="14"/>
        <end position="52"/>
    </location>
</feature>
<evidence type="ECO:0000256" key="1">
    <source>
        <dbReference type="SAM" id="MobiDB-lite"/>
    </source>
</evidence>
<evidence type="ECO:0000313" key="3">
    <source>
        <dbReference type="Proteomes" id="UP000054007"/>
    </source>
</evidence>
<evidence type="ECO:0000313" key="2">
    <source>
        <dbReference type="EMBL" id="KIY61187.1"/>
    </source>
</evidence>
<dbReference type="EMBL" id="KN881019">
    <property type="protein sequence ID" value="KIY61187.1"/>
    <property type="molecule type" value="Genomic_DNA"/>
</dbReference>
<accession>A0A0D7ASL1</accession>
<gene>
    <name evidence="2" type="ORF">CYLTODRAFT_479614</name>
</gene>
<dbReference type="AlphaFoldDB" id="A0A0D7ASL1"/>
<organism evidence="2 3">
    <name type="scientific">Cylindrobasidium torrendii FP15055 ss-10</name>
    <dbReference type="NCBI Taxonomy" id="1314674"/>
    <lineage>
        <taxon>Eukaryota</taxon>
        <taxon>Fungi</taxon>
        <taxon>Dikarya</taxon>
        <taxon>Basidiomycota</taxon>
        <taxon>Agaricomycotina</taxon>
        <taxon>Agaricomycetes</taxon>
        <taxon>Agaricomycetidae</taxon>
        <taxon>Agaricales</taxon>
        <taxon>Marasmiineae</taxon>
        <taxon>Physalacriaceae</taxon>
        <taxon>Cylindrobasidium</taxon>
    </lineage>
</organism>
<name>A0A0D7ASL1_9AGAR</name>
<dbReference type="Proteomes" id="UP000054007">
    <property type="component" value="Unassembled WGS sequence"/>
</dbReference>
<feature type="compositionally biased region" description="Basic and acidic residues" evidence="1">
    <location>
        <begin position="26"/>
        <end position="37"/>
    </location>
</feature>
<protein>
    <submittedName>
        <fullName evidence="2">Uncharacterized protein</fullName>
    </submittedName>
</protein>
<proteinExistence type="predicted"/>